<evidence type="ECO:0000256" key="2">
    <source>
        <dbReference type="SAM" id="SignalP"/>
    </source>
</evidence>
<gene>
    <name evidence="3" type="ORF">GCM10007320_55670</name>
</gene>
<keyword evidence="4" id="KW-1185">Reference proteome</keyword>
<dbReference type="RefSeq" id="WP_189690143.1">
    <property type="nucleotide sequence ID" value="NZ_BMYK01000028.1"/>
</dbReference>
<accession>A0ABQ3GAX8</accession>
<dbReference type="Proteomes" id="UP000626210">
    <property type="component" value="Unassembled WGS sequence"/>
</dbReference>
<dbReference type="SUPFAM" id="SSF56935">
    <property type="entry name" value="Porins"/>
    <property type="match status" value="2"/>
</dbReference>
<keyword evidence="2" id="KW-0732">Signal</keyword>
<organism evidence="3 4">
    <name type="scientific">Pseudorhodoferax aquiterrae</name>
    <dbReference type="NCBI Taxonomy" id="747304"/>
    <lineage>
        <taxon>Bacteria</taxon>
        <taxon>Pseudomonadati</taxon>
        <taxon>Pseudomonadota</taxon>
        <taxon>Betaproteobacteria</taxon>
        <taxon>Burkholderiales</taxon>
        <taxon>Comamonadaceae</taxon>
    </lineage>
</organism>
<feature type="region of interest" description="Disordered" evidence="1">
    <location>
        <begin position="34"/>
        <end position="76"/>
    </location>
</feature>
<reference evidence="4" key="1">
    <citation type="journal article" date="2019" name="Int. J. Syst. Evol. Microbiol.">
        <title>The Global Catalogue of Microorganisms (GCM) 10K type strain sequencing project: providing services to taxonomists for standard genome sequencing and annotation.</title>
        <authorList>
            <consortium name="The Broad Institute Genomics Platform"/>
            <consortium name="The Broad Institute Genome Sequencing Center for Infectious Disease"/>
            <person name="Wu L."/>
            <person name="Ma J."/>
        </authorList>
    </citation>
    <scope>NUCLEOTIDE SEQUENCE [LARGE SCALE GENOMIC DNA]</scope>
    <source>
        <strain evidence="4">KCTC 23314</strain>
    </source>
</reference>
<evidence type="ECO:0008006" key="5">
    <source>
        <dbReference type="Google" id="ProtNLM"/>
    </source>
</evidence>
<feature type="signal peptide" evidence="2">
    <location>
        <begin position="1"/>
        <end position="23"/>
    </location>
</feature>
<sequence length="1208" mass="133121">MTRRLLGCALFSIASVGAPDAWAQVLRSAAPATPAASAAPGCGPEGCSTSDGSPLFQLQPRGAPDAQPLPPAPAGRAATATGLSLLLPNGGIVWATEDPALGQPELSVSGPAEVAFENGRLTRAVPFYLRSNYPAFIRRLELTVYRASDTAYTEPLAVLPMPVAAVAQVQWSGAPASRFPLRTGDELVYVLRAYGADGAVDETLPRSLRLARPEDVERSDSRLRAATERSLGAALSLEQAQAQRLVDSVFASNDLRQQNIALYGSRIRIQGRNLPEGAALEINGQGYPTDLERKFVAEFLSPVGLHRFDLTVRAPGQAPLRHVLEVDVTGKHLFGVGIADLTVFQNQASGPGRELALNGRERSVLGNGRLAFYGKAKIAGTYLVTAQADTQERDVRRLFSGFGRADPQDIFRRLDPDLYYPTYGDDSTTVRDVDTQGRLYLRVDWDKNQALWGNYQTGFTGTAYGQYIRSLYGAAAKWRSTGTNPWGEAKTQMRAFASEAQTAPGHSEFLGTGGSLYYLRHTDILPGSEVVVVEQRNRSTGRVESRRQLLRGTDYEMNDLQGRIVLLRALLQLVDDGLQGITRDTPLAGLEQHLVVDYEWIPTGFDSGNLAAGLRGKQWLGDHVAVGATYVDERRAGQDYQLRGADVTLQAGRGTTLRLERSNSQATGASVFVSSNGGLSFAQRNSGLGPRAGHATLAEARASLQELGWTERNWTLGAWWRRVDAGFSASNEDYGVDRLEVGVEVRGQVSDTLEILAQHSRATRGAEALDQTRLTAQWRPTEDDTVTGELRRITQERLSGTAEGTLGAVKYARRVTPQLELYGIAQQTLDDDGGRYPDNDAATVGARYRFDNLSVLGGEITRGDRGNAAQLSGEYRLNADHQLYGRVTHATDTSDFDSLFNNRLQSGWTLGQRWRLGERSNLYNESQYLKEPAANGLVHTFGMDFYPAVGWSTGFTLQKGDLESSAGTVHRRAVSVSAGRVSPITEWSSKLEWREDTGAERRRQWVSTNRINHKLDEDWRVSARLNYSRTRDEIDALAGARFAEAGVGFAWRPHDDARYALLGRYTYLYDLLSLGQIGNTDYDQRAHVVSLEGIYKYDHQWEFAAKLANREGAARAGRGTGPWFDSSTRFAAVQARYTLPQRWHALAEYRWLGVKDGGTRQGWLLGIDRDITKNLRLGVGYNFTDFSDDLTRFGWRYRGWYINLVGTY</sequence>
<evidence type="ECO:0000313" key="4">
    <source>
        <dbReference type="Proteomes" id="UP000626210"/>
    </source>
</evidence>
<proteinExistence type="predicted"/>
<evidence type="ECO:0000256" key="1">
    <source>
        <dbReference type="SAM" id="MobiDB-lite"/>
    </source>
</evidence>
<dbReference type="EMBL" id="BMYK01000028">
    <property type="protein sequence ID" value="GHC99246.1"/>
    <property type="molecule type" value="Genomic_DNA"/>
</dbReference>
<protein>
    <recommendedName>
        <fullName evidence="5">TonB-dependent receptor</fullName>
    </recommendedName>
</protein>
<name>A0ABQ3GAX8_9BURK</name>
<evidence type="ECO:0000313" key="3">
    <source>
        <dbReference type="EMBL" id="GHC99246.1"/>
    </source>
</evidence>
<feature type="chain" id="PRO_5047047019" description="TonB-dependent receptor" evidence="2">
    <location>
        <begin position="24"/>
        <end position="1208"/>
    </location>
</feature>
<comment type="caution">
    <text evidence="3">The sequence shown here is derived from an EMBL/GenBank/DDBJ whole genome shotgun (WGS) entry which is preliminary data.</text>
</comment>